<dbReference type="InterPro" id="IPR004104">
    <property type="entry name" value="Gfo/Idh/MocA-like_OxRdtase_C"/>
</dbReference>
<evidence type="ECO:0000259" key="4">
    <source>
        <dbReference type="Pfam" id="PF02894"/>
    </source>
</evidence>
<protein>
    <submittedName>
        <fullName evidence="5">Oxidoreductase</fullName>
    </submittedName>
</protein>
<dbReference type="Gene3D" id="3.30.360.10">
    <property type="entry name" value="Dihydrodipicolinate Reductase, domain 2"/>
    <property type="match status" value="1"/>
</dbReference>
<dbReference type="OrthoDB" id="9792935at2"/>
<dbReference type="EMBL" id="VOQQ01000001">
    <property type="protein sequence ID" value="TXC63995.1"/>
    <property type="molecule type" value="Genomic_DNA"/>
</dbReference>
<organism evidence="5 6">
    <name type="scientific">Allosphingosinicella ginsenosidimutans</name>
    <dbReference type="NCBI Taxonomy" id="1176539"/>
    <lineage>
        <taxon>Bacteria</taxon>
        <taxon>Pseudomonadati</taxon>
        <taxon>Pseudomonadota</taxon>
        <taxon>Alphaproteobacteria</taxon>
        <taxon>Sphingomonadales</taxon>
        <taxon>Sphingomonadaceae</taxon>
        <taxon>Allosphingosinicella</taxon>
    </lineage>
</organism>
<dbReference type="Proteomes" id="UP000321249">
    <property type="component" value="Unassembled WGS sequence"/>
</dbReference>
<keyword evidence="2" id="KW-0560">Oxidoreductase</keyword>
<accession>A0A5C6TVV2</accession>
<dbReference type="InterPro" id="IPR051317">
    <property type="entry name" value="Gfo/Idh/MocA_oxidoreduct"/>
</dbReference>
<feature type="domain" description="Gfo/Idh/MocA-like oxidoreductase C-terminal" evidence="4">
    <location>
        <begin position="128"/>
        <end position="336"/>
    </location>
</feature>
<keyword evidence="6" id="KW-1185">Reference proteome</keyword>
<evidence type="ECO:0000259" key="3">
    <source>
        <dbReference type="Pfam" id="PF01408"/>
    </source>
</evidence>
<evidence type="ECO:0000313" key="5">
    <source>
        <dbReference type="EMBL" id="TXC63995.1"/>
    </source>
</evidence>
<proteinExistence type="inferred from homology"/>
<evidence type="ECO:0000256" key="2">
    <source>
        <dbReference type="ARBA" id="ARBA00023002"/>
    </source>
</evidence>
<dbReference type="GO" id="GO:0000166">
    <property type="term" value="F:nucleotide binding"/>
    <property type="evidence" value="ECO:0007669"/>
    <property type="project" value="InterPro"/>
</dbReference>
<dbReference type="NCBIfam" id="NF008607">
    <property type="entry name" value="PRK11579.1"/>
    <property type="match status" value="1"/>
</dbReference>
<dbReference type="InterPro" id="IPR000683">
    <property type="entry name" value="Gfo/Idh/MocA-like_OxRdtase_N"/>
</dbReference>
<feature type="domain" description="Gfo/Idh/MocA-like oxidoreductase N-terminal" evidence="3">
    <location>
        <begin position="5"/>
        <end position="114"/>
    </location>
</feature>
<name>A0A5C6TVV2_9SPHN</name>
<dbReference type="InterPro" id="IPR036291">
    <property type="entry name" value="NAD(P)-bd_dom_sf"/>
</dbReference>
<dbReference type="Pfam" id="PF01408">
    <property type="entry name" value="GFO_IDH_MocA"/>
    <property type="match status" value="1"/>
</dbReference>
<dbReference type="AlphaFoldDB" id="A0A5C6TVV2"/>
<evidence type="ECO:0000256" key="1">
    <source>
        <dbReference type="ARBA" id="ARBA00010928"/>
    </source>
</evidence>
<dbReference type="SUPFAM" id="SSF51735">
    <property type="entry name" value="NAD(P)-binding Rossmann-fold domains"/>
    <property type="match status" value="1"/>
</dbReference>
<dbReference type="Pfam" id="PF02894">
    <property type="entry name" value="GFO_IDH_MocA_C"/>
    <property type="match status" value="1"/>
</dbReference>
<reference evidence="5 6" key="1">
    <citation type="journal article" date="2015" name="J. Microbiol.">
        <title>Sphingosinicella ginsenosidimutans sp. nov., with ginsenoside converting activity.</title>
        <authorList>
            <person name="Kim J.K."/>
            <person name="Kang M.S."/>
            <person name="Park S.C."/>
            <person name="Kim K.M."/>
            <person name="Choi K."/>
            <person name="Yoon M.H."/>
            <person name="Im W.T."/>
        </authorList>
    </citation>
    <scope>NUCLEOTIDE SEQUENCE [LARGE SCALE GENOMIC DNA]</scope>
    <source>
        <strain evidence="5 6">BS-11</strain>
    </source>
</reference>
<gene>
    <name evidence="5" type="ORF">FRZ32_10200</name>
</gene>
<dbReference type="PANTHER" id="PTHR43708">
    <property type="entry name" value="CONSERVED EXPRESSED OXIDOREDUCTASE (EUROFUNG)"/>
    <property type="match status" value="1"/>
</dbReference>
<sequence length="338" mass="36037">MMAAIRVGLAGYGLGGRAFHAPLIRATPGLDLVAIATMKPVPDARTIADPMALAADPDIDLLVISTPNETHFPLARAALEAGKHVVIDKPFAVTTDEADGLVALAKARGRMLTVFQNRRWDGDFLTVRELVESGRLGDIMLCEMSWDRFRLDLRDSWKDAGGEGTGLLFDLGSHLIDQAMLLFGPPEAIAADLAVQRPQAIADDYFSLTLHYGARRVVLGCSTLVAAPRPRFALHGARGSFVKHGLDPQEAALNGGATPDGAGFGVEEARWHGTFTAPEGSVETIETIPGRYLAFYAGVVEAIAGRAPPPVDPADSREGLRLIELARRSAAEGRTLAC</sequence>
<dbReference type="GO" id="GO:0016491">
    <property type="term" value="F:oxidoreductase activity"/>
    <property type="evidence" value="ECO:0007669"/>
    <property type="project" value="UniProtKB-KW"/>
</dbReference>
<dbReference type="Gene3D" id="3.40.50.720">
    <property type="entry name" value="NAD(P)-binding Rossmann-like Domain"/>
    <property type="match status" value="1"/>
</dbReference>
<comment type="caution">
    <text evidence="5">The sequence shown here is derived from an EMBL/GenBank/DDBJ whole genome shotgun (WGS) entry which is preliminary data.</text>
</comment>
<evidence type="ECO:0000313" key="6">
    <source>
        <dbReference type="Proteomes" id="UP000321249"/>
    </source>
</evidence>
<dbReference type="PANTHER" id="PTHR43708:SF5">
    <property type="entry name" value="CONSERVED EXPRESSED OXIDOREDUCTASE (EUROFUNG)-RELATED"/>
    <property type="match status" value="1"/>
</dbReference>
<comment type="similarity">
    <text evidence="1">Belongs to the Gfo/Idh/MocA family.</text>
</comment>